<evidence type="ECO:0000259" key="3">
    <source>
        <dbReference type="Pfam" id="PF20152"/>
    </source>
</evidence>
<feature type="transmembrane region" description="Helical" evidence="2">
    <location>
        <begin position="120"/>
        <end position="142"/>
    </location>
</feature>
<feature type="transmembrane region" description="Helical" evidence="2">
    <location>
        <begin position="47"/>
        <end position="73"/>
    </location>
</feature>
<keyword evidence="2" id="KW-1133">Transmembrane helix</keyword>
<feature type="transmembrane region" description="Helical" evidence="2">
    <location>
        <begin position="198"/>
        <end position="221"/>
    </location>
</feature>
<feature type="transmembrane region" description="Helical" evidence="2">
    <location>
        <begin position="157"/>
        <end position="178"/>
    </location>
</feature>
<dbReference type="InterPro" id="IPR045339">
    <property type="entry name" value="DUF6534"/>
</dbReference>
<comment type="caution">
    <text evidence="4">The sequence shown here is derived from an EMBL/GenBank/DDBJ whole genome shotgun (WGS) entry which is preliminary data.</text>
</comment>
<feature type="compositionally biased region" description="Polar residues" evidence="1">
    <location>
        <begin position="300"/>
        <end position="312"/>
    </location>
</feature>
<dbReference type="Pfam" id="PF20152">
    <property type="entry name" value="DUF6534"/>
    <property type="match status" value="1"/>
</dbReference>
<evidence type="ECO:0000313" key="5">
    <source>
        <dbReference type="Proteomes" id="UP001215280"/>
    </source>
</evidence>
<evidence type="ECO:0000256" key="2">
    <source>
        <dbReference type="SAM" id="Phobius"/>
    </source>
</evidence>
<keyword evidence="2" id="KW-0812">Transmembrane</keyword>
<organism evidence="4 5">
    <name type="scientific">Mycena maculata</name>
    <dbReference type="NCBI Taxonomy" id="230809"/>
    <lineage>
        <taxon>Eukaryota</taxon>
        <taxon>Fungi</taxon>
        <taxon>Dikarya</taxon>
        <taxon>Basidiomycota</taxon>
        <taxon>Agaricomycotina</taxon>
        <taxon>Agaricomycetes</taxon>
        <taxon>Agaricomycetidae</taxon>
        <taxon>Agaricales</taxon>
        <taxon>Marasmiineae</taxon>
        <taxon>Mycenaceae</taxon>
        <taxon>Mycena</taxon>
    </lineage>
</organism>
<gene>
    <name evidence="4" type="ORF">DFH07DRAFT_399205</name>
</gene>
<feature type="transmembrane region" description="Helical" evidence="2">
    <location>
        <begin position="12"/>
        <end position="35"/>
    </location>
</feature>
<name>A0AAD7NI64_9AGAR</name>
<feature type="transmembrane region" description="Helical" evidence="2">
    <location>
        <begin position="93"/>
        <end position="113"/>
    </location>
</feature>
<keyword evidence="2" id="KW-0472">Membrane</keyword>
<proteinExistence type="predicted"/>
<feature type="region of interest" description="Disordered" evidence="1">
    <location>
        <begin position="283"/>
        <end position="312"/>
    </location>
</feature>
<protein>
    <recommendedName>
        <fullName evidence="3">DUF6534 domain-containing protein</fullName>
    </recommendedName>
</protein>
<dbReference type="AlphaFoldDB" id="A0AAD7NI64"/>
<feature type="domain" description="DUF6534" evidence="3">
    <location>
        <begin position="163"/>
        <end position="245"/>
    </location>
</feature>
<dbReference type="EMBL" id="JARJLG010000041">
    <property type="protein sequence ID" value="KAJ7763166.1"/>
    <property type="molecule type" value="Genomic_DNA"/>
</dbReference>
<sequence length="312" mass="33975">MSSNPDLVGNGFLLAASWINCMLFTLEIILMIQYFQHKSRPRLHKIGVAVLCSFDVLCTLGVCASTYLTLLLFPSDSHTFPLATMRALASVLFTTYATASMEQLFLCYLYFALTKNRITAGFLVSSIAVHLGATYASAILVLKTGSPEGAAYLTSKIGAISCAATDVMIASALMYTFIRLGNDDGPVRTSTHSLLRRLMLMIFTSGVVVATTTLFTMIFLIRGSPAFCLFFYNQGRVYALTILTNFLVGIPNSQTIPTLSFPPTTATTSVAFRVDCQTADDRDPAAADYNRRSELVDMDTLSSPQKSKANTD</sequence>
<evidence type="ECO:0000256" key="1">
    <source>
        <dbReference type="SAM" id="MobiDB-lite"/>
    </source>
</evidence>
<accession>A0AAD7NI64</accession>
<dbReference type="Proteomes" id="UP001215280">
    <property type="component" value="Unassembled WGS sequence"/>
</dbReference>
<feature type="compositionally biased region" description="Basic and acidic residues" evidence="1">
    <location>
        <begin position="283"/>
        <end position="295"/>
    </location>
</feature>
<reference evidence="4" key="1">
    <citation type="submission" date="2023-03" db="EMBL/GenBank/DDBJ databases">
        <title>Massive genome expansion in bonnet fungi (Mycena s.s.) driven by repeated elements and novel gene families across ecological guilds.</title>
        <authorList>
            <consortium name="Lawrence Berkeley National Laboratory"/>
            <person name="Harder C.B."/>
            <person name="Miyauchi S."/>
            <person name="Viragh M."/>
            <person name="Kuo A."/>
            <person name="Thoen E."/>
            <person name="Andreopoulos B."/>
            <person name="Lu D."/>
            <person name="Skrede I."/>
            <person name="Drula E."/>
            <person name="Henrissat B."/>
            <person name="Morin E."/>
            <person name="Kohler A."/>
            <person name="Barry K."/>
            <person name="LaButti K."/>
            <person name="Morin E."/>
            <person name="Salamov A."/>
            <person name="Lipzen A."/>
            <person name="Mereny Z."/>
            <person name="Hegedus B."/>
            <person name="Baldrian P."/>
            <person name="Stursova M."/>
            <person name="Weitz H."/>
            <person name="Taylor A."/>
            <person name="Grigoriev I.V."/>
            <person name="Nagy L.G."/>
            <person name="Martin F."/>
            <person name="Kauserud H."/>
        </authorList>
    </citation>
    <scope>NUCLEOTIDE SEQUENCE</scope>
    <source>
        <strain evidence="4">CBHHK188m</strain>
    </source>
</reference>
<evidence type="ECO:0000313" key="4">
    <source>
        <dbReference type="EMBL" id="KAJ7763166.1"/>
    </source>
</evidence>
<keyword evidence="5" id="KW-1185">Reference proteome</keyword>